<dbReference type="PANTHER" id="PTHR30469">
    <property type="entry name" value="MULTIDRUG RESISTANCE PROTEIN MDTA"/>
    <property type="match status" value="1"/>
</dbReference>
<gene>
    <name evidence="4" type="ORF">ACFOOR_00785</name>
</gene>
<sequence>MKRFFIPLAALLAFATGGFQQAGGPPPANVRIATAEMREMARQIESPASVYSRNDAQIASEASGRVVDVAEAGDWVEAGEPVAQLDDRMARLALDEARSRYARTSENAAYQEGELERWTQLVENGTAAANRLREVQLARNLAVQENTEARSAVERARLDLDRTRVLAPFGGRVTERLIEVGEYANPGSQIVRLVDTRRIEARAQVPVSVAPFLSEGQTIRVSDGTNDVDAPIRALIPVGDSVTRTFEVRIDLSDSPWLIGTAVRASFPTETPATLVAVPQDALVLRNEGSFVWVVSEDNTARRVLVRSGAQDGDWIGVSGEIEAGDRVVVRGAENLRDGQPLNILEDTENTASNAVTSNAG</sequence>
<dbReference type="RefSeq" id="WP_343163653.1">
    <property type="nucleotide sequence ID" value="NZ_JBHRSV010000001.1"/>
</dbReference>
<evidence type="ECO:0000256" key="2">
    <source>
        <dbReference type="SAM" id="SignalP"/>
    </source>
</evidence>
<dbReference type="PANTHER" id="PTHR30469:SF15">
    <property type="entry name" value="HLYD FAMILY OF SECRETION PROTEINS"/>
    <property type="match status" value="1"/>
</dbReference>
<feature type="chain" id="PRO_5046870233" evidence="2">
    <location>
        <begin position="23"/>
        <end position="361"/>
    </location>
</feature>
<protein>
    <submittedName>
        <fullName evidence="4">Efflux RND transporter periplasmic adaptor subunit</fullName>
    </submittedName>
</protein>
<dbReference type="Gene3D" id="1.10.287.470">
    <property type="entry name" value="Helix hairpin bin"/>
    <property type="match status" value="1"/>
</dbReference>
<evidence type="ECO:0000259" key="3">
    <source>
        <dbReference type="Pfam" id="PF25989"/>
    </source>
</evidence>
<dbReference type="InterPro" id="IPR058637">
    <property type="entry name" value="YknX-like_C"/>
</dbReference>
<dbReference type="Gene3D" id="2.40.420.20">
    <property type="match status" value="1"/>
</dbReference>
<comment type="caution">
    <text evidence="4">The sequence shown here is derived from an EMBL/GenBank/DDBJ whole genome shotgun (WGS) entry which is preliminary data.</text>
</comment>
<dbReference type="Gene3D" id="2.40.30.170">
    <property type="match status" value="1"/>
</dbReference>
<accession>A0ABV6ZT80</accession>
<dbReference type="Gene3D" id="2.40.50.100">
    <property type="match status" value="1"/>
</dbReference>
<comment type="similarity">
    <text evidence="1">Belongs to the membrane fusion protein (MFP) (TC 8.A.1) family.</text>
</comment>
<dbReference type="EMBL" id="JBHRSV010000001">
    <property type="protein sequence ID" value="MFC2924635.1"/>
    <property type="molecule type" value="Genomic_DNA"/>
</dbReference>
<feature type="signal peptide" evidence="2">
    <location>
        <begin position="1"/>
        <end position="22"/>
    </location>
</feature>
<evidence type="ECO:0000256" key="1">
    <source>
        <dbReference type="ARBA" id="ARBA00009477"/>
    </source>
</evidence>
<dbReference type="InterPro" id="IPR006143">
    <property type="entry name" value="RND_pump_MFP"/>
</dbReference>
<reference evidence="5" key="1">
    <citation type="journal article" date="2019" name="Int. J. Syst. Evol. Microbiol.">
        <title>The Global Catalogue of Microorganisms (GCM) 10K type strain sequencing project: providing services to taxonomists for standard genome sequencing and annotation.</title>
        <authorList>
            <consortium name="The Broad Institute Genomics Platform"/>
            <consortium name="The Broad Institute Genome Sequencing Center for Infectious Disease"/>
            <person name="Wu L."/>
            <person name="Ma J."/>
        </authorList>
    </citation>
    <scope>NUCLEOTIDE SEQUENCE [LARGE SCALE GENOMIC DNA]</scope>
    <source>
        <strain evidence="5">KCTC 52487</strain>
    </source>
</reference>
<evidence type="ECO:0000313" key="5">
    <source>
        <dbReference type="Proteomes" id="UP001595379"/>
    </source>
</evidence>
<evidence type="ECO:0000313" key="4">
    <source>
        <dbReference type="EMBL" id="MFC2924635.1"/>
    </source>
</evidence>
<keyword evidence="5" id="KW-1185">Reference proteome</keyword>
<proteinExistence type="inferred from homology"/>
<name>A0ABV6ZT80_9PROT</name>
<dbReference type="Pfam" id="PF25989">
    <property type="entry name" value="YknX_C"/>
    <property type="match status" value="1"/>
</dbReference>
<dbReference type="Proteomes" id="UP001595379">
    <property type="component" value="Unassembled WGS sequence"/>
</dbReference>
<dbReference type="SUPFAM" id="SSF111369">
    <property type="entry name" value="HlyD-like secretion proteins"/>
    <property type="match status" value="1"/>
</dbReference>
<organism evidence="4 5">
    <name type="scientific">Hyphobacterium vulgare</name>
    <dbReference type="NCBI Taxonomy" id="1736751"/>
    <lineage>
        <taxon>Bacteria</taxon>
        <taxon>Pseudomonadati</taxon>
        <taxon>Pseudomonadota</taxon>
        <taxon>Alphaproteobacteria</taxon>
        <taxon>Maricaulales</taxon>
        <taxon>Maricaulaceae</taxon>
        <taxon>Hyphobacterium</taxon>
    </lineage>
</organism>
<feature type="domain" description="YknX-like C-terminal permuted SH3-like" evidence="3">
    <location>
        <begin position="276"/>
        <end position="342"/>
    </location>
</feature>
<keyword evidence="2" id="KW-0732">Signal</keyword>
<dbReference type="NCBIfam" id="TIGR01730">
    <property type="entry name" value="RND_mfp"/>
    <property type="match status" value="1"/>
</dbReference>